<evidence type="ECO:0000256" key="2">
    <source>
        <dbReference type="ARBA" id="ARBA00022448"/>
    </source>
</evidence>
<evidence type="ECO:0000256" key="5">
    <source>
        <dbReference type="ARBA" id="ARBA00022847"/>
    </source>
</evidence>
<feature type="transmembrane region" description="Helical" evidence="8">
    <location>
        <begin position="313"/>
        <end position="332"/>
    </location>
</feature>
<feature type="transmembrane region" description="Helical" evidence="8">
    <location>
        <begin position="404"/>
        <end position="422"/>
    </location>
</feature>
<dbReference type="InterPro" id="IPR036259">
    <property type="entry name" value="MFS_trans_sf"/>
</dbReference>
<reference evidence="11" key="1">
    <citation type="journal article" date="2019" name="Int. J. Syst. Evol. Microbiol.">
        <title>The Global Catalogue of Microorganisms (GCM) 10K type strain sequencing project: providing services to taxonomists for standard genome sequencing and annotation.</title>
        <authorList>
            <consortium name="The Broad Institute Genomics Platform"/>
            <consortium name="The Broad Institute Genome Sequencing Center for Infectious Disease"/>
            <person name="Wu L."/>
            <person name="Ma J."/>
        </authorList>
    </citation>
    <scope>NUCLEOTIDE SEQUENCE [LARGE SCALE GENOMIC DNA]</scope>
    <source>
        <strain evidence="11">CGMCC 1.16444</strain>
    </source>
</reference>
<dbReference type="Pfam" id="PF07690">
    <property type="entry name" value="MFS_1"/>
    <property type="match status" value="1"/>
</dbReference>
<evidence type="ECO:0000313" key="11">
    <source>
        <dbReference type="Proteomes" id="UP001595796"/>
    </source>
</evidence>
<feature type="transmembrane region" description="Helical" evidence="8">
    <location>
        <begin position="338"/>
        <end position="359"/>
    </location>
</feature>
<feature type="transmembrane region" description="Helical" evidence="8">
    <location>
        <begin position="245"/>
        <end position="268"/>
    </location>
</feature>
<evidence type="ECO:0000256" key="3">
    <source>
        <dbReference type="ARBA" id="ARBA00022475"/>
    </source>
</evidence>
<dbReference type="RefSeq" id="WP_114955401.1">
    <property type="nucleotide sequence ID" value="NZ_JBHSJF010000001.1"/>
</dbReference>
<dbReference type="PANTHER" id="PTHR43528:SF7">
    <property type="entry name" value="MFS TRANSPORTER"/>
    <property type="match status" value="1"/>
</dbReference>
<evidence type="ECO:0000256" key="6">
    <source>
        <dbReference type="ARBA" id="ARBA00022989"/>
    </source>
</evidence>
<dbReference type="Proteomes" id="UP001595796">
    <property type="component" value="Unassembled WGS sequence"/>
</dbReference>
<feature type="transmembrane region" description="Helical" evidence="8">
    <location>
        <begin position="288"/>
        <end position="306"/>
    </location>
</feature>
<feature type="transmembrane region" description="Helical" evidence="8">
    <location>
        <begin position="155"/>
        <end position="180"/>
    </location>
</feature>
<keyword evidence="2" id="KW-0813">Transport</keyword>
<keyword evidence="7 8" id="KW-0472">Membrane</keyword>
<evidence type="ECO:0000256" key="8">
    <source>
        <dbReference type="SAM" id="Phobius"/>
    </source>
</evidence>
<proteinExistence type="predicted"/>
<evidence type="ECO:0000313" key="10">
    <source>
        <dbReference type="EMBL" id="MFC5066627.1"/>
    </source>
</evidence>
<keyword evidence="4 8" id="KW-0812">Transmembrane</keyword>
<evidence type="ECO:0000259" key="9">
    <source>
        <dbReference type="PROSITE" id="PS50850"/>
    </source>
</evidence>
<keyword evidence="5" id="KW-0769">Symport</keyword>
<comment type="caution">
    <text evidence="10">The sequence shown here is derived from an EMBL/GenBank/DDBJ whole genome shotgun (WGS) entry which is preliminary data.</text>
</comment>
<name>A0ABV9YYN0_9HYPH</name>
<organism evidence="10 11">
    <name type="scientific">Flaviflagellibacter deserti</name>
    <dbReference type="NCBI Taxonomy" id="2267266"/>
    <lineage>
        <taxon>Bacteria</taxon>
        <taxon>Pseudomonadati</taxon>
        <taxon>Pseudomonadota</taxon>
        <taxon>Alphaproteobacteria</taxon>
        <taxon>Hyphomicrobiales</taxon>
        <taxon>Flaviflagellibacter</taxon>
    </lineage>
</organism>
<comment type="subcellular location">
    <subcellularLocation>
        <location evidence="1">Cell membrane</location>
        <topology evidence="1">Multi-pass membrane protein</topology>
    </subcellularLocation>
</comment>
<keyword evidence="3" id="KW-1003">Cell membrane</keyword>
<dbReference type="InterPro" id="IPR020846">
    <property type="entry name" value="MFS_dom"/>
</dbReference>
<feature type="transmembrane region" description="Helical" evidence="8">
    <location>
        <begin position="379"/>
        <end position="398"/>
    </location>
</feature>
<evidence type="ECO:0000256" key="1">
    <source>
        <dbReference type="ARBA" id="ARBA00004651"/>
    </source>
</evidence>
<evidence type="ECO:0000256" key="7">
    <source>
        <dbReference type="ARBA" id="ARBA00023136"/>
    </source>
</evidence>
<accession>A0ABV9YYN0</accession>
<feature type="transmembrane region" description="Helical" evidence="8">
    <location>
        <begin position="122"/>
        <end position="143"/>
    </location>
</feature>
<dbReference type="Gene3D" id="1.20.1250.20">
    <property type="entry name" value="MFS general substrate transporter like domains"/>
    <property type="match status" value="2"/>
</dbReference>
<gene>
    <name evidence="10" type="ORF">ACFPFW_01195</name>
</gene>
<feature type="transmembrane region" description="Helical" evidence="8">
    <location>
        <begin position="192"/>
        <end position="211"/>
    </location>
</feature>
<dbReference type="SUPFAM" id="SSF103473">
    <property type="entry name" value="MFS general substrate transporter"/>
    <property type="match status" value="1"/>
</dbReference>
<feature type="domain" description="Major facilitator superfamily (MFS) profile" evidence="9">
    <location>
        <begin position="19"/>
        <end position="426"/>
    </location>
</feature>
<dbReference type="PANTHER" id="PTHR43528">
    <property type="entry name" value="ALPHA-KETOGLUTARATE PERMEASE"/>
    <property type="match status" value="1"/>
</dbReference>
<feature type="transmembrane region" description="Helical" evidence="8">
    <location>
        <begin position="20"/>
        <end position="43"/>
    </location>
</feature>
<dbReference type="InterPro" id="IPR011701">
    <property type="entry name" value="MFS"/>
</dbReference>
<keyword evidence="11" id="KW-1185">Reference proteome</keyword>
<dbReference type="EMBL" id="JBHSJF010000001">
    <property type="protein sequence ID" value="MFC5066627.1"/>
    <property type="molecule type" value="Genomic_DNA"/>
</dbReference>
<dbReference type="PROSITE" id="PS50850">
    <property type="entry name" value="MFS"/>
    <property type="match status" value="1"/>
</dbReference>
<evidence type="ECO:0000256" key="4">
    <source>
        <dbReference type="ARBA" id="ARBA00022692"/>
    </source>
</evidence>
<feature type="transmembrane region" description="Helical" evidence="8">
    <location>
        <begin position="63"/>
        <end position="83"/>
    </location>
</feature>
<protein>
    <submittedName>
        <fullName evidence="10">MFS transporter</fullName>
    </submittedName>
</protein>
<dbReference type="InterPro" id="IPR051084">
    <property type="entry name" value="H+-coupled_symporters"/>
</dbReference>
<keyword evidence="6 8" id="KW-1133">Transmembrane helix</keyword>
<feature type="transmembrane region" description="Helical" evidence="8">
    <location>
        <begin position="95"/>
        <end position="116"/>
    </location>
</feature>
<sequence length="426" mass="46148">MTDISLAPSRALMGRDYRTLALAALGGALEFYDFIIFVFFVAVLGNLFFPPDVPDWVRQFQTFGIFAAGYLARPLGGIIMAHFGDLFGRKRMFTLSIFLMALSTLGIGFLPTYASIGIAAPILLLLFRILQGAAIGGEVPGAWTFVSEHVPERHVGYACGTLTCGLTAGILLGSLVATALNTAYTSADIHDFAWRIPFLLGGLFGLVAVYLRRWLEETPIFLEMKRAKALSSEVPLKVVVHRHPVGIVVSMLMTWLLSAAIVVVILMTPTFLQKVYGFDALTSLQANSIATFTLSIGCVLAGAIVDRVGAGRFFLVGTVALATVCYAFYTLMFTRPDLLFPLYGLVGLLVGTIGAVPYVMVKSFPAAVRFTGLSFSYNVAYAIFGGLTPMFVTLMMQADKLAPAHYMLAICTLGFATAVYLWRRGV</sequence>